<evidence type="ECO:0000313" key="2">
    <source>
        <dbReference type="EMBL" id="KAG8193152.1"/>
    </source>
</evidence>
<dbReference type="EMBL" id="JAFNEN010000128">
    <property type="protein sequence ID" value="KAG8193152.1"/>
    <property type="molecule type" value="Genomic_DNA"/>
</dbReference>
<organism evidence="2 3">
    <name type="scientific">Oedothorax gibbosus</name>
    <dbReference type="NCBI Taxonomy" id="931172"/>
    <lineage>
        <taxon>Eukaryota</taxon>
        <taxon>Metazoa</taxon>
        <taxon>Ecdysozoa</taxon>
        <taxon>Arthropoda</taxon>
        <taxon>Chelicerata</taxon>
        <taxon>Arachnida</taxon>
        <taxon>Araneae</taxon>
        <taxon>Araneomorphae</taxon>
        <taxon>Entelegynae</taxon>
        <taxon>Araneoidea</taxon>
        <taxon>Linyphiidae</taxon>
        <taxon>Erigoninae</taxon>
        <taxon>Oedothorax</taxon>
    </lineage>
</organism>
<protein>
    <submittedName>
        <fullName evidence="2">Uncharacterized protein</fullName>
    </submittedName>
</protein>
<gene>
    <name evidence="2" type="ORF">JTE90_006983</name>
</gene>
<comment type="caution">
    <text evidence="2">The sequence shown here is derived from an EMBL/GenBank/DDBJ whole genome shotgun (WGS) entry which is preliminary data.</text>
</comment>
<feature type="compositionally biased region" description="Polar residues" evidence="1">
    <location>
        <begin position="1"/>
        <end position="13"/>
    </location>
</feature>
<reference evidence="2 3" key="1">
    <citation type="journal article" date="2022" name="Nat. Ecol. Evol.">
        <title>A masculinizing supergene underlies an exaggerated male reproductive morph in a spider.</title>
        <authorList>
            <person name="Hendrickx F."/>
            <person name="De Corte Z."/>
            <person name="Sonet G."/>
            <person name="Van Belleghem S.M."/>
            <person name="Kostlbacher S."/>
            <person name="Vangestel C."/>
        </authorList>
    </citation>
    <scope>NUCLEOTIDE SEQUENCE [LARGE SCALE GENOMIC DNA]</scope>
    <source>
        <strain evidence="2">W744_W776</strain>
    </source>
</reference>
<sequence>MASAPSPSQLTERSASRDGASNRLQGISTRPLIIVVDCCLWEARNHCVERHKDPFLIVNFFPNNFDKWHCFILYNPFLSNISHSFSVFETSYIGPQARETPLKEKSSGDHLLLNISSRSEALAISLE</sequence>
<accession>A0AAV6V948</accession>
<evidence type="ECO:0000313" key="3">
    <source>
        <dbReference type="Proteomes" id="UP000827092"/>
    </source>
</evidence>
<evidence type="ECO:0000256" key="1">
    <source>
        <dbReference type="SAM" id="MobiDB-lite"/>
    </source>
</evidence>
<dbReference type="AlphaFoldDB" id="A0AAV6V948"/>
<keyword evidence="3" id="KW-1185">Reference proteome</keyword>
<dbReference type="Proteomes" id="UP000827092">
    <property type="component" value="Unassembled WGS sequence"/>
</dbReference>
<feature type="region of interest" description="Disordered" evidence="1">
    <location>
        <begin position="1"/>
        <end position="22"/>
    </location>
</feature>
<name>A0AAV6V948_9ARAC</name>
<proteinExistence type="predicted"/>